<evidence type="ECO:0000259" key="1">
    <source>
        <dbReference type="Pfam" id="PF17920"/>
    </source>
</evidence>
<feature type="domain" description="Tetracyclin repressor-like C-terminal" evidence="1">
    <location>
        <begin position="1"/>
        <end position="77"/>
    </location>
</feature>
<dbReference type="EMBL" id="JAWLKB010000001">
    <property type="protein sequence ID" value="MDV6265188.1"/>
    <property type="molecule type" value="Genomic_DNA"/>
</dbReference>
<dbReference type="RefSeq" id="WP_317540387.1">
    <property type="nucleotide sequence ID" value="NZ_JAWLKB010000001.1"/>
</dbReference>
<evidence type="ECO:0000313" key="3">
    <source>
        <dbReference type="Proteomes" id="UP001185927"/>
    </source>
</evidence>
<dbReference type="Pfam" id="PF17920">
    <property type="entry name" value="TetR_C_16"/>
    <property type="match status" value="1"/>
</dbReference>
<gene>
    <name evidence="2" type="ORF">R3Q16_01120</name>
</gene>
<sequence>MVRALVERRDAGEFEYWAIAPFILQEAPDRAAARETMTAGFVPRIAAAIGDDSGAQVRSRLVVTLMLGLASGLRTFEIVTPDVIDSGVSFSFSRGVLLCRATLSDPTRIGAR</sequence>
<evidence type="ECO:0000313" key="2">
    <source>
        <dbReference type="EMBL" id="MDV6265188.1"/>
    </source>
</evidence>
<keyword evidence="3" id="KW-1185">Reference proteome</keyword>
<protein>
    <recommendedName>
        <fullName evidence="1">Tetracyclin repressor-like C-terminal domain-containing protein</fullName>
    </recommendedName>
</protein>
<dbReference type="Proteomes" id="UP001185927">
    <property type="component" value="Unassembled WGS sequence"/>
</dbReference>
<accession>A0ABU4BLZ9</accession>
<comment type="caution">
    <text evidence="2">The sequence shown here is derived from an EMBL/GenBank/DDBJ whole genome shotgun (WGS) entry which is preliminary data.</text>
</comment>
<reference evidence="2 3" key="1">
    <citation type="submission" date="2023-10" db="EMBL/GenBank/DDBJ databases">
        <title>Development of a sustainable strategy for remediation of hydrocarbon-contaminated territories based on the waste exchange concept.</title>
        <authorList>
            <person name="Krivoruchko A."/>
        </authorList>
    </citation>
    <scope>NUCLEOTIDE SEQUENCE [LARGE SCALE GENOMIC DNA]</scope>
    <source>
        <strain evidence="2 3">IEGM 1203</strain>
    </source>
</reference>
<name>A0ABU4BLZ9_RHOGO</name>
<proteinExistence type="predicted"/>
<dbReference type="InterPro" id="IPR041678">
    <property type="entry name" value="TetR_C_16"/>
</dbReference>
<organism evidence="2 3">
    <name type="scientific">Rhodococcus globerulus</name>
    <dbReference type="NCBI Taxonomy" id="33008"/>
    <lineage>
        <taxon>Bacteria</taxon>
        <taxon>Bacillati</taxon>
        <taxon>Actinomycetota</taxon>
        <taxon>Actinomycetes</taxon>
        <taxon>Mycobacteriales</taxon>
        <taxon>Nocardiaceae</taxon>
        <taxon>Rhodococcus</taxon>
    </lineage>
</organism>